<dbReference type="InterPro" id="IPR014729">
    <property type="entry name" value="Rossmann-like_a/b/a_fold"/>
</dbReference>
<dbReference type="SUPFAM" id="SSF52402">
    <property type="entry name" value="Adenine nucleotide alpha hydrolases-like"/>
    <property type="match status" value="1"/>
</dbReference>
<dbReference type="EMBL" id="CP058560">
    <property type="protein sequence ID" value="QUH22478.1"/>
    <property type="molecule type" value="Genomic_DNA"/>
</dbReference>
<name>A0A8T8K244_9EURY</name>
<dbReference type="FunFam" id="3.40.50.620:FF:000145">
    <property type="entry name" value="ATP-binding domain containing protein"/>
    <property type="match status" value="1"/>
</dbReference>
<keyword evidence="3" id="KW-1185">Reference proteome</keyword>
<dbReference type="Pfam" id="PF01902">
    <property type="entry name" value="Diphthami_syn_2"/>
    <property type="match status" value="1"/>
</dbReference>
<feature type="domain" description="Diphthamide synthase" evidence="1">
    <location>
        <begin position="1"/>
        <end position="222"/>
    </location>
</feature>
<dbReference type="GO" id="GO:0017183">
    <property type="term" value="P:protein histidyl modification to diphthamide"/>
    <property type="evidence" value="ECO:0007669"/>
    <property type="project" value="TreeGrafter"/>
</dbReference>
<dbReference type="NCBIfam" id="TIGR00290">
    <property type="entry name" value="MJ0570_dom"/>
    <property type="match status" value="1"/>
</dbReference>
<dbReference type="InterPro" id="IPR005237">
    <property type="entry name" value="MJ0570"/>
</dbReference>
<dbReference type="PANTHER" id="PTHR12196:SF2">
    <property type="entry name" value="DIPHTHINE--AMMONIA LIGASE"/>
    <property type="match status" value="1"/>
</dbReference>
<dbReference type="NCBIfam" id="TIGR03679">
    <property type="entry name" value="arCOG00187"/>
    <property type="match status" value="1"/>
</dbReference>
<sequence length="226" mass="25382">MKVAVLFSGGKDSTMALKKAQEEGHQVLYLLSMISENPDSYMYHVPNIHITELSAEALDIPLLQAKTRGEKEKELNDLEIALTELKNRGVEGIYSGALSSTYQKSRIDDLCHKLDLKSIAPLWDVDPYLYMQDIINQGYQVIVTGVAAEGLDESWLGRIIDQKALEDIKKLHDKFGIHMAFEGGEAETLVVDGPLFKKKINIIKAENHFKVDSGYYLIKEAVLEDK</sequence>
<evidence type="ECO:0000313" key="3">
    <source>
        <dbReference type="Proteomes" id="UP000681041"/>
    </source>
</evidence>
<dbReference type="PIRSF" id="PIRSF039123">
    <property type="entry name" value="Diphthamide_synthase"/>
    <property type="match status" value="1"/>
</dbReference>
<dbReference type="CDD" id="cd01994">
    <property type="entry name" value="AANH_PF0828-like"/>
    <property type="match status" value="1"/>
</dbReference>
<evidence type="ECO:0000259" key="1">
    <source>
        <dbReference type="Pfam" id="PF01902"/>
    </source>
</evidence>
<evidence type="ECO:0000313" key="2">
    <source>
        <dbReference type="EMBL" id="QUH22478.1"/>
    </source>
</evidence>
<proteinExistence type="predicted"/>
<dbReference type="Gene3D" id="3.40.50.620">
    <property type="entry name" value="HUPs"/>
    <property type="match status" value="1"/>
</dbReference>
<dbReference type="Proteomes" id="UP000681041">
    <property type="component" value="Chromosome"/>
</dbReference>
<dbReference type="KEGG" id="meme:HYG87_01210"/>
<dbReference type="GeneID" id="64819340"/>
<dbReference type="Gene3D" id="3.90.1490.10">
    <property type="entry name" value="putative n-type atp pyrophosphatase, domain 2"/>
    <property type="match status" value="1"/>
</dbReference>
<dbReference type="AlphaFoldDB" id="A0A8T8K244"/>
<gene>
    <name evidence="2" type="ORF">HYG87_01210</name>
</gene>
<dbReference type="OrthoDB" id="372052at2157"/>
<dbReference type="InterPro" id="IPR030662">
    <property type="entry name" value="DPH6/MJ0570"/>
</dbReference>
<dbReference type="PANTHER" id="PTHR12196">
    <property type="entry name" value="DOMAIN OF UNKNOWN FUNCTION 71 DUF71 -CONTAINING PROTEIN"/>
    <property type="match status" value="1"/>
</dbReference>
<reference evidence="2" key="1">
    <citation type="submission" date="2020-07" db="EMBL/GenBank/DDBJ databases">
        <title>Methanobacterium. sp. MethCan genome.</title>
        <authorList>
            <person name="Postec A."/>
            <person name="Quemeneur M."/>
        </authorList>
    </citation>
    <scope>NUCLEOTIDE SEQUENCE</scope>
    <source>
        <strain evidence="2">MethCAN</strain>
    </source>
</reference>
<accession>A0A8T8K244</accession>
<dbReference type="GO" id="GO:0017178">
    <property type="term" value="F:diphthine-ammonia ligase activity"/>
    <property type="evidence" value="ECO:0007669"/>
    <property type="project" value="TreeGrafter"/>
</dbReference>
<dbReference type="InterPro" id="IPR022427">
    <property type="entry name" value="MJ0570_ATP-bd"/>
</dbReference>
<dbReference type="RefSeq" id="WP_211533422.1">
    <property type="nucleotide sequence ID" value="NZ_CP058560.1"/>
</dbReference>
<dbReference type="InterPro" id="IPR002761">
    <property type="entry name" value="Diphthami_syn_dom"/>
</dbReference>
<organism evidence="2 3">
    <name type="scientific">Methanobacterium alkalithermotolerans</name>
    <dbReference type="NCBI Taxonomy" id="2731220"/>
    <lineage>
        <taxon>Archaea</taxon>
        <taxon>Methanobacteriati</taxon>
        <taxon>Methanobacteriota</taxon>
        <taxon>Methanomada group</taxon>
        <taxon>Methanobacteria</taxon>
        <taxon>Methanobacteriales</taxon>
        <taxon>Methanobacteriaceae</taxon>
        <taxon>Methanobacterium</taxon>
    </lineage>
</organism>
<dbReference type="NCBIfam" id="TIGR00289">
    <property type="entry name" value="TIGR00289 family protein"/>
    <property type="match status" value="1"/>
</dbReference>
<protein>
    <submittedName>
        <fullName evidence="2">TIGR00289 family protein</fullName>
    </submittedName>
</protein>